<proteinExistence type="predicted"/>
<name>A0AB38V102_9MYCO</name>
<evidence type="ECO:0000313" key="2">
    <source>
        <dbReference type="EMBL" id="VAZ86471.1"/>
    </source>
</evidence>
<dbReference type="EMBL" id="UPHL01000156">
    <property type="protein sequence ID" value="VAZ86471.1"/>
    <property type="molecule type" value="Genomic_DNA"/>
</dbReference>
<evidence type="ECO:0008006" key="4">
    <source>
        <dbReference type="Google" id="ProtNLM"/>
    </source>
</evidence>
<evidence type="ECO:0000313" key="3">
    <source>
        <dbReference type="Proteomes" id="UP000279331"/>
    </source>
</evidence>
<dbReference type="Proteomes" id="UP000279331">
    <property type="component" value="Unassembled WGS sequence"/>
</dbReference>
<sequence length="106" mass="11251">MSAFPVVLDACVLVPFPLVDFLLRLVDEGIYRLRDAISISAEATGSDRSNEASRRVHHKTSAVPHDAEPIDAPKIGDVGGHDGYAQLQTGATDPEVVGTDQLTPAT</sequence>
<reference evidence="2 3" key="1">
    <citation type="submission" date="2018-09" db="EMBL/GenBank/DDBJ databases">
        <authorList>
            <person name="Tagini F."/>
        </authorList>
    </citation>
    <scope>NUCLEOTIDE SEQUENCE [LARGE SCALE GENOMIC DNA]</scope>
    <source>
        <strain evidence="2 3">MK42</strain>
    </source>
</reference>
<evidence type="ECO:0000256" key="1">
    <source>
        <dbReference type="SAM" id="MobiDB-lite"/>
    </source>
</evidence>
<dbReference type="AlphaFoldDB" id="A0AB38V102"/>
<organism evidence="2 3">
    <name type="scientific">Mycobacterium persicum</name>
    <dbReference type="NCBI Taxonomy" id="1487726"/>
    <lineage>
        <taxon>Bacteria</taxon>
        <taxon>Bacillati</taxon>
        <taxon>Actinomycetota</taxon>
        <taxon>Actinomycetes</taxon>
        <taxon>Mycobacteriales</taxon>
        <taxon>Mycobacteriaceae</taxon>
        <taxon>Mycobacterium</taxon>
    </lineage>
</organism>
<gene>
    <name evidence="2" type="ORF">LAUMK42_05319</name>
</gene>
<accession>A0AB38V102</accession>
<comment type="caution">
    <text evidence="2">The sequence shown here is derived from an EMBL/GenBank/DDBJ whole genome shotgun (WGS) entry which is preliminary data.</text>
</comment>
<feature type="region of interest" description="Disordered" evidence="1">
    <location>
        <begin position="42"/>
        <end position="106"/>
    </location>
</feature>
<protein>
    <recommendedName>
        <fullName evidence="4">PIN domain-containing protein</fullName>
    </recommendedName>
</protein>